<dbReference type="CDD" id="cd17318">
    <property type="entry name" value="MFS_SLC17"/>
    <property type="match status" value="1"/>
</dbReference>
<sequence length="633" mass="70076">MRERMILAATDGMGMLGRERRNVGDAACFLALKMESKKRRIIFLLPRPSLVKKGRLLPAAPSRHIPACVLLRVSETFGLLPVVSVSVTYISILDHHTYIVYSPLLQTCAHFNSSFSCSQTMMHKDTDQLLRSMSSVHPISDGIPSQQRPLTYRWFPSWRFMTSIMLCFCFGCVHLMNSNMGMAIVCMVNSSVTYDNETYPENAAPLLDWSSDEQGYIFSAFNAGLLVMLFTGGMADKFNAKYMILVSVAIASLANLTLPFMAPISVYWAIFSRFLVGFADALLQPAMNSLITRWFPTSERSYALGLATGGRQIGTLIIIPAAGALCSQTEIFGGWPSIFYLSGFIGIIFIFSYIFLGADKPSKQTCITDNELKFITISNQSEDVGKKRTERKVPWKNILTSGAVWASVISLVCHEFPLMTLIMFLPSYLHDVHHYHSTENGILSALPTVSLWFAKIGSSYLNTWLQKNTSWKKDTICKVLNSIGSIGLGVFLLAATFLDKSHAWMAVLFLCLSMASAGLHTPGCQLALVSVAPAYSGAVTGFTFFFVAVSGIIHPIITKMIVKDRTAAEWNLVFYISTVIAIFPIVIFNVWGSTEVQWWAKSKASMQQDPNNKKMSKSSKAPSTPSIDSIDMA</sequence>
<evidence type="ECO:0000313" key="11">
    <source>
        <dbReference type="Proteomes" id="UP000829354"/>
    </source>
</evidence>
<dbReference type="InterPro" id="IPR020846">
    <property type="entry name" value="MFS_dom"/>
</dbReference>
<dbReference type="FunFam" id="1.20.1250.20:FF:000673">
    <property type="entry name" value="SLC (SoLute Carrier) homolog"/>
    <property type="match status" value="1"/>
</dbReference>
<dbReference type="EMBL" id="CP092624">
    <property type="protein sequence ID" value="UMM31980.1"/>
    <property type="molecule type" value="Genomic_DNA"/>
</dbReference>
<protein>
    <recommendedName>
        <fullName evidence="7">Major facilitator superfamily (MFS) profile domain-containing protein</fullName>
    </recommendedName>
</protein>
<dbReference type="GO" id="GO:0016020">
    <property type="term" value="C:membrane"/>
    <property type="evidence" value="ECO:0007669"/>
    <property type="project" value="UniProtKB-SubCell"/>
</dbReference>
<dbReference type="InterPro" id="IPR036259">
    <property type="entry name" value="MFS_trans_sf"/>
</dbReference>
<keyword evidence="11" id="KW-1185">Reference proteome</keyword>
<accession>A0AAE9JJD6</accession>
<feature type="transmembrane region" description="Helical" evidence="6">
    <location>
        <begin position="398"/>
        <end position="425"/>
    </location>
</feature>
<keyword evidence="4 6" id="KW-0472">Membrane</keyword>
<gene>
    <name evidence="8" type="ORF">L3Y34_006126</name>
    <name evidence="9" type="ORF">L5515_005957</name>
</gene>
<reference evidence="8 10" key="1">
    <citation type="submission" date="2022-02" db="EMBL/GenBank/DDBJ databases">
        <title>Chromosome-level reference genomes for two strains of Caenorhabditis briggsae: an improved platform for comparative genomics.</title>
        <authorList>
            <person name="Stevens L."/>
            <person name="Andersen E.C."/>
        </authorList>
    </citation>
    <scope>NUCLEOTIDE SEQUENCE [LARGE SCALE GENOMIC DNA]</scope>
    <source>
        <strain evidence="8">QX1410_ONT</strain>
        <tissue evidence="8">Whole-organism</tissue>
    </source>
</reference>
<dbReference type="InterPro" id="IPR050382">
    <property type="entry name" value="MFS_Na/Anion_cotransporter"/>
</dbReference>
<reference evidence="9 11" key="2">
    <citation type="submission" date="2022-04" db="EMBL/GenBank/DDBJ databases">
        <title>Chromosome-level reference genomes for two strains of Caenorhabditis briggsae: an improved platform for comparative genomics.</title>
        <authorList>
            <person name="Stevens L."/>
            <person name="Andersen E."/>
        </authorList>
    </citation>
    <scope>NUCLEOTIDE SEQUENCE [LARGE SCALE GENOMIC DNA]</scope>
    <source>
        <strain evidence="9">VX34</strain>
        <tissue evidence="9">Whole-organism</tissue>
    </source>
</reference>
<dbReference type="GO" id="GO:0022857">
    <property type="term" value="F:transmembrane transporter activity"/>
    <property type="evidence" value="ECO:0007669"/>
    <property type="project" value="InterPro"/>
</dbReference>
<dbReference type="SUPFAM" id="SSF103473">
    <property type="entry name" value="MFS general substrate transporter"/>
    <property type="match status" value="1"/>
</dbReference>
<feature type="transmembrane region" description="Helical" evidence="6">
    <location>
        <begin position="266"/>
        <end position="283"/>
    </location>
</feature>
<feature type="transmembrane region" description="Helical" evidence="6">
    <location>
        <begin position="572"/>
        <end position="591"/>
    </location>
</feature>
<dbReference type="AlphaFoldDB" id="A0AAE9JJD6"/>
<evidence type="ECO:0000313" key="10">
    <source>
        <dbReference type="Proteomes" id="UP000827892"/>
    </source>
</evidence>
<dbReference type="Gene3D" id="1.20.1250.20">
    <property type="entry name" value="MFS general substrate transporter like domains"/>
    <property type="match status" value="2"/>
</dbReference>
<comment type="subcellular location">
    <subcellularLocation>
        <location evidence="1">Membrane</location>
        <topology evidence="1">Multi-pass membrane protein</topology>
    </subcellularLocation>
</comment>
<keyword evidence="2 6" id="KW-0812">Transmembrane</keyword>
<dbReference type="Pfam" id="PF07690">
    <property type="entry name" value="MFS_1"/>
    <property type="match status" value="1"/>
</dbReference>
<feature type="transmembrane region" description="Helical" evidence="6">
    <location>
        <begin position="477"/>
        <end position="497"/>
    </location>
</feature>
<feature type="transmembrane region" description="Helical" evidence="6">
    <location>
        <begin position="304"/>
        <end position="325"/>
    </location>
</feature>
<dbReference type="Proteomes" id="UP000827892">
    <property type="component" value="Chromosome V"/>
</dbReference>
<organism evidence="9 11">
    <name type="scientific">Caenorhabditis briggsae</name>
    <dbReference type="NCBI Taxonomy" id="6238"/>
    <lineage>
        <taxon>Eukaryota</taxon>
        <taxon>Metazoa</taxon>
        <taxon>Ecdysozoa</taxon>
        <taxon>Nematoda</taxon>
        <taxon>Chromadorea</taxon>
        <taxon>Rhabditida</taxon>
        <taxon>Rhabditina</taxon>
        <taxon>Rhabditomorpha</taxon>
        <taxon>Rhabditoidea</taxon>
        <taxon>Rhabditidae</taxon>
        <taxon>Peloderinae</taxon>
        <taxon>Caenorhabditis</taxon>
    </lineage>
</organism>
<dbReference type="EMBL" id="CP090895">
    <property type="protein sequence ID" value="ULT86221.1"/>
    <property type="molecule type" value="Genomic_DNA"/>
</dbReference>
<keyword evidence="3 6" id="KW-1133">Transmembrane helix</keyword>
<evidence type="ECO:0000256" key="1">
    <source>
        <dbReference type="ARBA" id="ARBA00004141"/>
    </source>
</evidence>
<feature type="region of interest" description="Disordered" evidence="5">
    <location>
        <begin position="605"/>
        <end position="633"/>
    </location>
</feature>
<dbReference type="PANTHER" id="PTHR11662">
    <property type="entry name" value="SOLUTE CARRIER FAMILY 17"/>
    <property type="match status" value="1"/>
</dbReference>
<feature type="compositionally biased region" description="Polar residues" evidence="5">
    <location>
        <begin position="618"/>
        <end position="627"/>
    </location>
</feature>
<evidence type="ECO:0000256" key="2">
    <source>
        <dbReference type="ARBA" id="ARBA00022692"/>
    </source>
</evidence>
<evidence type="ECO:0000256" key="4">
    <source>
        <dbReference type="ARBA" id="ARBA00023136"/>
    </source>
</evidence>
<evidence type="ECO:0000256" key="6">
    <source>
        <dbReference type="SAM" id="Phobius"/>
    </source>
</evidence>
<feature type="transmembrane region" description="Helical" evidence="6">
    <location>
        <begin position="216"/>
        <end position="235"/>
    </location>
</feature>
<evidence type="ECO:0000313" key="9">
    <source>
        <dbReference type="EMBL" id="UMM31980.1"/>
    </source>
</evidence>
<proteinExistence type="predicted"/>
<evidence type="ECO:0000259" key="7">
    <source>
        <dbReference type="PROSITE" id="PS50850"/>
    </source>
</evidence>
<feature type="transmembrane region" description="Helical" evidence="6">
    <location>
        <begin position="534"/>
        <end position="557"/>
    </location>
</feature>
<dbReference type="Proteomes" id="UP000829354">
    <property type="component" value="Chromosome V"/>
</dbReference>
<dbReference type="InterPro" id="IPR011701">
    <property type="entry name" value="MFS"/>
</dbReference>
<feature type="transmembrane region" description="Helical" evidence="6">
    <location>
        <begin position="337"/>
        <end position="356"/>
    </location>
</feature>
<feature type="transmembrane region" description="Helical" evidence="6">
    <location>
        <begin position="242"/>
        <end position="260"/>
    </location>
</feature>
<evidence type="ECO:0000256" key="5">
    <source>
        <dbReference type="SAM" id="MobiDB-lite"/>
    </source>
</evidence>
<feature type="transmembrane region" description="Helical" evidence="6">
    <location>
        <begin position="158"/>
        <end position="176"/>
    </location>
</feature>
<feature type="transmembrane region" description="Helical" evidence="6">
    <location>
        <begin position="445"/>
        <end position="465"/>
    </location>
</feature>
<dbReference type="PANTHER" id="PTHR11662:SF331">
    <property type="entry name" value="MAJOR FACILITATOR SUPERFAMILY (MFS) PROFILE DOMAIN-CONTAINING PROTEIN"/>
    <property type="match status" value="1"/>
</dbReference>
<evidence type="ECO:0000256" key="3">
    <source>
        <dbReference type="ARBA" id="ARBA00022989"/>
    </source>
</evidence>
<feature type="domain" description="Major facilitator superfamily (MFS) profile" evidence="7">
    <location>
        <begin position="174"/>
        <end position="595"/>
    </location>
</feature>
<dbReference type="PROSITE" id="PS50850">
    <property type="entry name" value="MFS"/>
    <property type="match status" value="1"/>
</dbReference>
<name>A0AAE9JJD6_CAEBR</name>
<evidence type="ECO:0000313" key="8">
    <source>
        <dbReference type="EMBL" id="ULT86221.1"/>
    </source>
</evidence>